<dbReference type="Proteomes" id="UP000678317">
    <property type="component" value="Unassembled WGS sequence"/>
</dbReference>
<dbReference type="SUPFAM" id="SSF81336">
    <property type="entry name" value="F1F0 ATP synthase subunit A"/>
    <property type="match status" value="1"/>
</dbReference>
<evidence type="ECO:0000256" key="7">
    <source>
        <dbReference type="ARBA" id="ARBA00022989"/>
    </source>
</evidence>
<feature type="transmembrane region" description="Helical" evidence="11">
    <location>
        <begin position="59"/>
        <end position="76"/>
    </location>
</feature>
<feature type="transmembrane region" description="Helical" evidence="11">
    <location>
        <begin position="210"/>
        <end position="232"/>
    </location>
</feature>
<comment type="caution">
    <text evidence="13">The sequence shown here is derived from an EMBL/GenBank/DDBJ whole genome shotgun (WGS) entry which is preliminary data.</text>
</comment>
<feature type="transmembrane region" description="Helical" evidence="11">
    <location>
        <begin position="244"/>
        <end position="276"/>
    </location>
</feature>
<keyword evidence="14" id="KW-1185">Reference proteome</keyword>
<evidence type="ECO:0000256" key="2">
    <source>
        <dbReference type="ARBA" id="ARBA00006810"/>
    </source>
</evidence>
<evidence type="ECO:0000256" key="9">
    <source>
        <dbReference type="ARBA" id="ARBA00023136"/>
    </source>
</evidence>
<proteinExistence type="inferred from homology"/>
<dbReference type="Pfam" id="PF00119">
    <property type="entry name" value="ATP-synt_A"/>
    <property type="match status" value="1"/>
</dbReference>
<evidence type="ECO:0000256" key="1">
    <source>
        <dbReference type="ARBA" id="ARBA00004141"/>
    </source>
</evidence>
<dbReference type="InterPro" id="IPR023011">
    <property type="entry name" value="ATP_synth_F0_asu_AS"/>
</dbReference>
<keyword evidence="11" id="KW-1003">Cell membrane</keyword>
<evidence type="ECO:0000256" key="8">
    <source>
        <dbReference type="ARBA" id="ARBA00023065"/>
    </source>
</evidence>
<organism evidence="13 14">
    <name type="scientific">Cellulomonas fengjieae</name>
    <dbReference type="NCBI Taxonomy" id="2819978"/>
    <lineage>
        <taxon>Bacteria</taxon>
        <taxon>Bacillati</taxon>
        <taxon>Actinomycetota</taxon>
        <taxon>Actinomycetes</taxon>
        <taxon>Micrococcales</taxon>
        <taxon>Cellulomonadaceae</taxon>
        <taxon>Cellulomonas</taxon>
    </lineage>
</organism>
<dbReference type="EMBL" id="JAGFBM010000010">
    <property type="protein sequence ID" value="MBO3086366.1"/>
    <property type="molecule type" value="Genomic_DNA"/>
</dbReference>
<feature type="transmembrane region" description="Helical" evidence="11">
    <location>
        <begin position="185"/>
        <end position="204"/>
    </location>
</feature>
<evidence type="ECO:0000256" key="11">
    <source>
        <dbReference type="HAMAP-Rule" id="MF_01393"/>
    </source>
</evidence>
<comment type="similarity">
    <text evidence="2 11 12">Belongs to the ATPase A chain family.</text>
</comment>
<keyword evidence="6 11" id="KW-0375">Hydrogen ion transport</keyword>
<dbReference type="PROSITE" id="PS00449">
    <property type="entry name" value="ATPASE_A"/>
    <property type="match status" value="1"/>
</dbReference>
<dbReference type="PANTHER" id="PTHR11410:SF0">
    <property type="entry name" value="ATP SYNTHASE SUBUNIT A"/>
    <property type="match status" value="1"/>
</dbReference>
<comment type="function">
    <text evidence="11 12">Key component of the proton channel; it plays a direct role in the translocation of protons across the membrane.</text>
</comment>
<reference evidence="13 14" key="1">
    <citation type="submission" date="2021-03" db="EMBL/GenBank/DDBJ databases">
        <title>novel species in genus Cellulomonas.</title>
        <authorList>
            <person name="Zhang G."/>
        </authorList>
    </citation>
    <scope>NUCLEOTIDE SEQUENCE [LARGE SCALE GENOMIC DNA]</scope>
    <source>
        <strain evidence="14">zg-ZUI188</strain>
    </source>
</reference>
<dbReference type="NCBIfam" id="TIGR01131">
    <property type="entry name" value="ATP_synt_6_or_A"/>
    <property type="match status" value="1"/>
</dbReference>
<dbReference type="HAMAP" id="MF_01393">
    <property type="entry name" value="ATP_synth_a_bact"/>
    <property type="match status" value="1"/>
</dbReference>
<dbReference type="CDD" id="cd00310">
    <property type="entry name" value="ATP-synt_Fo_a_6"/>
    <property type="match status" value="1"/>
</dbReference>
<keyword evidence="3 11" id="KW-0813">Transport</keyword>
<name>A0ABS3SKU3_9CELL</name>
<keyword evidence="5 11" id="KW-0812">Transmembrane</keyword>
<keyword evidence="8 11" id="KW-0406">Ion transport</keyword>
<dbReference type="Gene3D" id="1.20.120.220">
    <property type="entry name" value="ATP synthase, F0 complex, subunit A"/>
    <property type="match status" value="1"/>
</dbReference>
<dbReference type="InterPro" id="IPR045083">
    <property type="entry name" value="ATP_synth_F0_asu_bact/mt"/>
</dbReference>
<feature type="transmembrane region" description="Helical" evidence="11">
    <location>
        <begin position="143"/>
        <end position="164"/>
    </location>
</feature>
<evidence type="ECO:0000256" key="4">
    <source>
        <dbReference type="ARBA" id="ARBA00022547"/>
    </source>
</evidence>
<evidence type="ECO:0000256" key="6">
    <source>
        <dbReference type="ARBA" id="ARBA00022781"/>
    </source>
</evidence>
<keyword evidence="9 11" id="KW-0472">Membrane</keyword>
<gene>
    <name evidence="11 13" type="primary">atpB</name>
    <name evidence="13" type="ORF">J4035_17110</name>
</gene>
<accession>A0ABS3SKU3</accession>
<evidence type="ECO:0000256" key="10">
    <source>
        <dbReference type="ARBA" id="ARBA00023310"/>
    </source>
</evidence>
<keyword evidence="7 11" id="KW-1133">Transmembrane helix</keyword>
<sequence>MKRYPAPSTQELVLSSLASITTFASAEGEGGFHAPSIADFFPPPILFDGTAFEFNRLQLVRVIAAVVLVGLMMLAARRATLVPGRAQNVVEMLLDFVRVNVAEEILGKERAHKYVALLTTMFFAILAFNITGVIPGLNIAGTSLIGLPILLALWAYVMYLGAGVKAQGVGGFLKSNLFPPGVPPFMYVLLTPIEFLTVFILRPATLAIRLMANMVAGHLMLVLTFSATNYFLLEAAPAMKAFGALTLVSAIALTLFEVFVAALQAYIFVVLTAVYINLSVEAEH</sequence>
<dbReference type="PANTHER" id="PTHR11410">
    <property type="entry name" value="ATP SYNTHASE SUBUNIT A"/>
    <property type="match status" value="1"/>
</dbReference>
<dbReference type="RefSeq" id="WP_208290596.1">
    <property type="nucleotide sequence ID" value="NZ_CP074404.1"/>
</dbReference>
<evidence type="ECO:0000313" key="14">
    <source>
        <dbReference type="Proteomes" id="UP000678317"/>
    </source>
</evidence>
<dbReference type="PRINTS" id="PR00123">
    <property type="entry name" value="ATPASEA"/>
</dbReference>
<evidence type="ECO:0000256" key="3">
    <source>
        <dbReference type="ARBA" id="ARBA00022448"/>
    </source>
</evidence>
<feature type="transmembrane region" description="Helical" evidence="11">
    <location>
        <begin position="114"/>
        <end position="137"/>
    </location>
</feature>
<dbReference type="InterPro" id="IPR000568">
    <property type="entry name" value="ATP_synth_F0_asu"/>
</dbReference>
<evidence type="ECO:0000313" key="13">
    <source>
        <dbReference type="EMBL" id="MBO3086366.1"/>
    </source>
</evidence>
<keyword evidence="4 11" id="KW-0138">CF(0)</keyword>
<keyword evidence="10 11" id="KW-0066">ATP synthesis</keyword>
<dbReference type="InterPro" id="IPR035908">
    <property type="entry name" value="F0_ATP_A_sf"/>
</dbReference>
<evidence type="ECO:0000256" key="12">
    <source>
        <dbReference type="RuleBase" id="RU000483"/>
    </source>
</evidence>
<evidence type="ECO:0000256" key="5">
    <source>
        <dbReference type="ARBA" id="ARBA00022692"/>
    </source>
</evidence>
<protein>
    <recommendedName>
        <fullName evidence="11 12">ATP synthase subunit a</fullName>
    </recommendedName>
    <alternativeName>
        <fullName evidence="11">ATP synthase F0 sector subunit a</fullName>
    </alternativeName>
    <alternativeName>
        <fullName evidence="11">F-ATPase subunit 6</fullName>
    </alternativeName>
</protein>
<comment type="subcellular location">
    <subcellularLocation>
        <location evidence="11 12">Cell membrane</location>
        <topology evidence="11 12">Multi-pass membrane protein</topology>
    </subcellularLocation>
    <subcellularLocation>
        <location evidence="1">Membrane</location>
        <topology evidence="1">Multi-pass membrane protein</topology>
    </subcellularLocation>
</comment>